<dbReference type="Proteomes" id="UP000735302">
    <property type="component" value="Unassembled WGS sequence"/>
</dbReference>
<dbReference type="EMBL" id="BLXT01004219">
    <property type="protein sequence ID" value="GFO11117.1"/>
    <property type="molecule type" value="Genomic_DNA"/>
</dbReference>
<accession>A0AAV4AVZ8</accession>
<organism evidence="2 3">
    <name type="scientific">Plakobranchus ocellatus</name>
    <dbReference type="NCBI Taxonomy" id="259542"/>
    <lineage>
        <taxon>Eukaryota</taxon>
        <taxon>Metazoa</taxon>
        <taxon>Spiralia</taxon>
        <taxon>Lophotrochozoa</taxon>
        <taxon>Mollusca</taxon>
        <taxon>Gastropoda</taxon>
        <taxon>Heterobranchia</taxon>
        <taxon>Euthyneura</taxon>
        <taxon>Panpulmonata</taxon>
        <taxon>Sacoglossa</taxon>
        <taxon>Placobranchoidea</taxon>
        <taxon>Plakobranchidae</taxon>
        <taxon>Plakobranchus</taxon>
    </lineage>
</organism>
<evidence type="ECO:0000256" key="1">
    <source>
        <dbReference type="SAM" id="MobiDB-lite"/>
    </source>
</evidence>
<evidence type="ECO:0000313" key="2">
    <source>
        <dbReference type="EMBL" id="GFO11117.1"/>
    </source>
</evidence>
<reference evidence="2 3" key="1">
    <citation type="journal article" date="2021" name="Elife">
        <title>Chloroplast acquisition without the gene transfer in kleptoplastic sea slugs, Plakobranchus ocellatus.</title>
        <authorList>
            <person name="Maeda T."/>
            <person name="Takahashi S."/>
            <person name="Yoshida T."/>
            <person name="Shimamura S."/>
            <person name="Takaki Y."/>
            <person name="Nagai Y."/>
            <person name="Toyoda A."/>
            <person name="Suzuki Y."/>
            <person name="Arimoto A."/>
            <person name="Ishii H."/>
            <person name="Satoh N."/>
            <person name="Nishiyama T."/>
            <person name="Hasebe M."/>
            <person name="Maruyama T."/>
            <person name="Minagawa J."/>
            <person name="Obokata J."/>
            <person name="Shigenobu S."/>
        </authorList>
    </citation>
    <scope>NUCLEOTIDE SEQUENCE [LARGE SCALE GENOMIC DNA]</scope>
</reference>
<evidence type="ECO:0000313" key="3">
    <source>
        <dbReference type="Proteomes" id="UP000735302"/>
    </source>
</evidence>
<feature type="region of interest" description="Disordered" evidence="1">
    <location>
        <begin position="1"/>
        <end position="20"/>
    </location>
</feature>
<keyword evidence="3" id="KW-1185">Reference proteome</keyword>
<gene>
    <name evidence="2" type="ORF">PoB_003762200</name>
</gene>
<sequence>MGFYLSSTFSGLSTRSHHAAPQVGACELIKLLATRDQSQAGFLKFDGAEVGSTPANRTRAAKGTRDHFL</sequence>
<dbReference type="AlphaFoldDB" id="A0AAV4AVZ8"/>
<proteinExistence type="predicted"/>
<protein>
    <submittedName>
        <fullName evidence="2">Uncharacterized protein</fullName>
    </submittedName>
</protein>
<feature type="compositionally biased region" description="Polar residues" evidence="1">
    <location>
        <begin position="1"/>
        <end position="14"/>
    </location>
</feature>
<comment type="caution">
    <text evidence="2">The sequence shown here is derived from an EMBL/GenBank/DDBJ whole genome shotgun (WGS) entry which is preliminary data.</text>
</comment>
<name>A0AAV4AVZ8_9GAST</name>